<evidence type="ECO:0000256" key="1">
    <source>
        <dbReference type="ARBA" id="ARBA00004651"/>
    </source>
</evidence>
<evidence type="ECO:0000256" key="11">
    <source>
        <dbReference type="SAM" id="SignalP"/>
    </source>
</evidence>
<dbReference type="InterPro" id="IPR013783">
    <property type="entry name" value="Ig-like_fold"/>
</dbReference>
<evidence type="ECO:0000256" key="2">
    <source>
        <dbReference type="ARBA" id="ARBA00022448"/>
    </source>
</evidence>
<dbReference type="GO" id="GO:0005304">
    <property type="term" value="F:L-valine transmembrane transporter activity"/>
    <property type="evidence" value="ECO:0007669"/>
    <property type="project" value="TreeGrafter"/>
</dbReference>
<feature type="transmembrane region" description="Helical" evidence="10">
    <location>
        <begin position="375"/>
        <end position="404"/>
    </location>
</feature>
<dbReference type="EMBL" id="LT796768">
    <property type="protein sequence ID" value="SKB03159.1"/>
    <property type="molecule type" value="Genomic_DNA"/>
</dbReference>
<evidence type="ECO:0000256" key="6">
    <source>
        <dbReference type="ARBA" id="ARBA00022970"/>
    </source>
</evidence>
<protein>
    <submittedName>
        <fullName evidence="12">Amino acid/amide ABC transporter membrane protein 1, HAAT family</fullName>
    </submittedName>
</protein>
<keyword evidence="11" id="KW-0732">Signal</keyword>
<feature type="transmembrane region" description="Helical" evidence="10">
    <location>
        <begin position="246"/>
        <end position="264"/>
    </location>
</feature>
<dbReference type="GO" id="GO:0015808">
    <property type="term" value="P:L-alanine transport"/>
    <property type="evidence" value="ECO:0007669"/>
    <property type="project" value="TreeGrafter"/>
</dbReference>
<keyword evidence="5 10" id="KW-0812">Transmembrane</keyword>
<keyword evidence="6" id="KW-0029">Amino-acid transport</keyword>
<dbReference type="Proteomes" id="UP000191040">
    <property type="component" value="Chromosome I"/>
</dbReference>
<proteinExistence type="inferred from homology"/>
<keyword evidence="3" id="KW-1003">Cell membrane</keyword>
<dbReference type="GO" id="GO:0005975">
    <property type="term" value="P:carbohydrate metabolic process"/>
    <property type="evidence" value="ECO:0007669"/>
    <property type="project" value="UniProtKB-ARBA"/>
</dbReference>
<dbReference type="InterPro" id="IPR001851">
    <property type="entry name" value="ABC_transp_permease"/>
</dbReference>
<keyword evidence="13" id="KW-1185">Reference proteome</keyword>
<feature type="transmembrane region" description="Helical" evidence="10">
    <location>
        <begin position="342"/>
        <end position="363"/>
    </location>
</feature>
<dbReference type="CDD" id="cd06582">
    <property type="entry name" value="TM_PBP1_LivH_like"/>
    <property type="match status" value="1"/>
</dbReference>
<keyword evidence="2" id="KW-0813">Transport</keyword>
<reference evidence="13" key="1">
    <citation type="submission" date="2017-02" db="EMBL/GenBank/DDBJ databases">
        <authorList>
            <person name="Varghese N."/>
            <person name="Submissions S."/>
        </authorList>
    </citation>
    <scope>NUCLEOTIDE SEQUENCE [LARGE SCALE GENOMIC DNA]</scope>
    <source>
        <strain evidence="13">9H-4</strain>
    </source>
</reference>
<organism evidence="12 13">
    <name type="scientific">Aeromicrobium choanae</name>
    <dbReference type="NCBI Taxonomy" id="1736691"/>
    <lineage>
        <taxon>Bacteria</taxon>
        <taxon>Bacillati</taxon>
        <taxon>Actinomycetota</taxon>
        <taxon>Actinomycetes</taxon>
        <taxon>Propionibacteriales</taxon>
        <taxon>Nocardioidaceae</taxon>
        <taxon>Aeromicrobium</taxon>
    </lineage>
</organism>
<feature type="transmembrane region" description="Helical" evidence="10">
    <location>
        <begin position="296"/>
        <end position="313"/>
    </location>
</feature>
<evidence type="ECO:0000256" key="3">
    <source>
        <dbReference type="ARBA" id="ARBA00022475"/>
    </source>
</evidence>
<feature type="transmembrane region" description="Helical" evidence="10">
    <location>
        <begin position="201"/>
        <end position="226"/>
    </location>
</feature>
<keyword evidence="7 10" id="KW-1133">Transmembrane helix</keyword>
<keyword evidence="4" id="KW-0997">Cell inner membrane</keyword>
<feature type="chain" id="PRO_5012142906" evidence="11">
    <location>
        <begin position="26"/>
        <end position="445"/>
    </location>
</feature>
<evidence type="ECO:0000256" key="4">
    <source>
        <dbReference type="ARBA" id="ARBA00022519"/>
    </source>
</evidence>
<feature type="signal peptide" evidence="11">
    <location>
        <begin position="1"/>
        <end position="25"/>
    </location>
</feature>
<feature type="transmembrane region" description="Helical" evidence="10">
    <location>
        <begin position="166"/>
        <end position="189"/>
    </location>
</feature>
<dbReference type="Pfam" id="PF02653">
    <property type="entry name" value="BPD_transp_2"/>
    <property type="match status" value="1"/>
</dbReference>
<dbReference type="GO" id="GO:0015192">
    <property type="term" value="F:L-phenylalanine transmembrane transporter activity"/>
    <property type="evidence" value="ECO:0007669"/>
    <property type="project" value="TreeGrafter"/>
</dbReference>
<feature type="transmembrane region" description="Helical" evidence="10">
    <location>
        <begin position="410"/>
        <end position="432"/>
    </location>
</feature>
<dbReference type="PANTHER" id="PTHR11795">
    <property type="entry name" value="BRANCHED-CHAIN AMINO ACID TRANSPORT SYSTEM PERMEASE PROTEIN LIVH"/>
    <property type="match status" value="1"/>
</dbReference>
<dbReference type="Gene3D" id="2.60.40.10">
    <property type="entry name" value="Immunoglobulins"/>
    <property type="match status" value="1"/>
</dbReference>
<evidence type="ECO:0000256" key="9">
    <source>
        <dbReference type="ARBA" id="ARBA00037998"/>
    </source>
</evidence>
<dbReference type="GO" id="GO:0015190">
    <property type="term" value="F:L-leucine transmembrane transporter activity"/>
    <property type="evidence" value="ECO:0007669"/>
    <property type="project" value="TreeGrafter"/>
</dbReference>
<dbReference type="GO" id="GO:0005886">
    <property type="term" value="C:plasma membrane"/>
    <property type="evidence" value="ECO:0007669"/>
    <property type="project" value="UniProtKB-SubCell"/>
</dbReference>
<evidence type="ECO:0000256" key="8">
    <source>
        <dbReference type="ARBA" id="ARBA00023136"/>
    </source>
</evidence>
<dbReference type="STRING" id="1736691.SAMN06295964_0161"/>
<evidence type="ECO:0000256" key="7">
    <source>
        <dbReference type="ARBA" id="ARBA00022989"/>
    </source>
</evidence>
<dbReference type="AlphaFoldDB" id="A0A1T4YMY0"/>
<evidence type="ECO:0000256" key="10">
    <source>
        <dbReference type="SAM" id="Phobius"/>
    </source>
</evidence>
<sequence>MRLRTAALLSVIFAGLVFLANPAMAETTSPTPGPSASAPASDAPVTGPAIRVRLLDQKEGKAGDNPPPVPDVTVTVSDESGTEIGSAVTNETGVAAVAIPGKGKYKVTIDESTLPAGVKLTGKKSLDLTVNLASGQNVAFPLNGKVVEATPFIERLVDSTISGIKYGLIIALAAMGLSLIFGTTGLTNFSHGELITFGAITAYFLNVTLGLPLILAGLLTIGIGGLFGWGQDRVLWRPLRSRGTGIIAMMIVSIGLGLLLRNLYQFSFGASTRSYNEYTSQRARDFGLFDLSNKEIAIMGTAIVAIAIVATIMTRTRLGKAMRAVSDNPALSASSGMRVDGVISSVWTMGAALSALAGVLLGVNSQVNFMMGYQLLLMVFAATVLGGLGTVWGAVLGSLIIGIITEVGPLLGVPSSIKEVGALIVLILILLIRPQGILGRAERIG</sequence>
<dbReference type="PANTHER" id="PTHR11795:SF371">
    <property type="entry name" value="HIGH-AFFINITY BRANCHED-CHAIN AMINO ACID TRANSPORT SYSTEM PERMEASE PROTEIN LIVH"/>
    <property type="match status" value="1"/>
</dbReference>
<evidence type="ECO:0000313" key="12">
    <source>
        <dbReference type="EMBL" id="SKB03159.1"/>
    </source>
</evidence>
<dbReference type="RefSeq" id="WP_078698382.1">
    <property type="nucleotide sequence ID" value="NZ_LT796768.1"/>
</dbReference>
<evidence type="ECO:0000256" key="5">
    <source>
        <dbReference type="ARBA" id="ARBA00022692"/>
    </source>
</evidence>
<gene>
    <name evidence="12" type="ORF">SAMN06295964_0161</name>
</gene>
<dbReference type="GO" id="GO:0042941">
    <property type="term" value="P:D-alanine transmembrane transport"/>
    <property type="evidence" value="ECO:0007669"/>
    <property type="project" value="TreeGrafter"/>
</dbReference>
<dbReference type="GO" id="GO:1903806">
    <property type="term" value="P:L-isoleucine import across plasma membrane"/>
    <property type="evidence" value="ECO:0007669"/>
    <property type="project" value="TreeGrafter"/>
</dbReference>
<dbReference type="InterPro" id="IPR052157">
    <property type="entry name" value="BCAA_transport_permease"/>
</dbReference>
<accession>A0A1T4YMY0</accession>
<dbReference type="GO" id="GO:0015188">
    <property type="term" value="F:L-isoleucine transmembrane transporter activity"/>
    <property type="evidence" value="ECO:0007669"/>
    <property type="project" value="TreeGrafter"/>
</dbReference>
<name>A0A1T4YMY0_9ACTN</name>
<keyword evidence="8 10" id="KW-0472">Membrane</keyword>
<comment type="subcellular location">
    <subcellularLocation>
        <location evidence="1">Cell membrane</location>
        <topology evidence="1">Multi-pass membrane protein</topology>
    </subcellularLocation>
</comment>
<comment type="similarity">
    <text evidence="9">Belongs to the binding-protein-dependent transport system permease family. LivHM subfamily.</text>
</comment>
<dbReference type="OrthoDB" id="9807115at2"/>
<evidence type="ECO:0000313" key="13">
    <source>
        <dbReference type="Proteomes" id="UP000191040"/>
    </source>
</evidence>